<dbReference type="GO" id="GO:0005737">
    <property type="term" value="C:cytoplasm"/>
    <property type="evidence" value="ECO:0007669"/>
    <property type="project" value="TreeGrafter"/>
</dbReference>
<evidence type="ECO:0000313" key="7">
    <source>
        <dbReference type="EMBL" id="KAE8974621.1"/>
    </source>
</evidence>
<dbReference type="EMBL" id="QXFT01001582">
    <property type="protein sequence ID" value="KAE9314990.1"/>
    <property type="molecule type" value="Genomic_DNA"/>
</dbReference>
<feature type="domain" description="TauD/TfdA-like" evidence="6">
    <location>
        <begin position="48"/>
        <end position="175"/>
    </location>
</feature>
<dbReference type="SUPFAM" id="SSF51197">
    <property type="entry name" value="Clavaminate synthase-like"/>
    <property type="match status" value="1"/>
</dbReference>
<evidence type="ECO:0000313" key="12">
    <source>
        <dbReference type="Proteomes" id="UP000435112"/>
    </source>
</evidence>
<dbReference type="InterPro" id="IPR051323">
    <property type="entry name" value="AtsK-like"/>
</dbReference>
<reference evidence="9 11" key="1">
    <citation type="submission" date="2018-08" db="EMBL/GenBank/DDBJ databases">
        <title>Genomic investigation of the strawberry pathogen Phytophthora fragariae indicates pathogenicity is determined by transcriptional variation in three key races.</title>
        <authorList>
            <person name="Adams T.M."/>
            <person name="Armitage A.D."/>
            <person name="Sobczyk M.K."/>
            <person name="Bates H.J."/>
            <person name="Dunwell J.M."/>
            <person name="Nellist C.F."/>
            <person name="Harrison R.J."/>
        </authorList>
    </citation>
    <scope>NUCLEOTIDE SEQUENCE [LARGE SCALE GENOMIC DNA]</scope>
    <source>
        <strain evidence="7 10">SCRP249</strain>
        <strain evidence="8 12">SCRP324</strain>
        <strain evidence="9 11">SCRP333</strain>
    </source>
</reference>
<accession>A0A6A4E8A7</accession>
<dbReference type="AlphaFoldDB" id="A0A6A4E8A7"/>
<dbReference type="EMBL" id="QXFU01001699">
    <property type="protein sequence ID" value="KAE8997135.1"/>
    <property type="molecule type" value="Genomic_DNA"/>
</dbReference>
<gene>
    <name evidence="7" type="ORF">PR001_g25936</name>
    <name evidence="8" type="ORF">PR002_g19122</name>
    <name evidence="9" type="ORF">PR003_g19105</name>
</gene>
<dbReference type="GO" id="GO:0016706">
    <property type="term" value="F:2-oxoglutarate-dependent dioxygenase activity"/>
    <property type="evidence" value="ECO:0007669"/>
    <property type="project" value="TreeGrafter"/>
</dbReference>
<dbReference type="Gene3D" id="3.60.130.10">
    <property type="entry name" value="Clavaminate synthase-like"/>
    <property type="match status" value="1"/>
</dbReference>
<keyword evidence="11" id="KW-1185">Reference proteome</keyword>
<evidence type="ECO:0000256" key="3">
    <source>
        <dbReference type="ARBA" id="ARBA00022964"/>
    </source>
</evidence>
<evidence type="ECO:0000256" key="4">
    <source>
        <dbReference type="ARBA" id="ARBA00023002"/>
    </source>
</evidence>
<evidence type="ECO:0000313" key="8">
    <source>
        <dbReference type="EMBL" id="KAE8997135.1"/>
    </source>
</evidence>
<keyword evidence="4" id="KW-0560">Oxidoreductase</keyword>
<evidence type="ECO:0000256" key="5">
    <source>
        <dbReference type="ARBA" id="ARBA00023004"/>
    </source>
</evidence>
<name>A0A6A4E8A7_9STRA</name>
<evidence type="ECO:0000313" key="9">
    <source>
        <dbReference type="EMBL" id="KAE9314990.1"/>
    </source>
</evidence>
<keyword evidence="2" id="KW-0479">Metal-binding</keyword>
<dbReference type="InterPro" id="IPR003819">
    <property type="entry name" value="TauD/TfdA-like"/>
</dbReference>
<comment type="similarity">
    <text evidence="1">Belongs to the TfdA dioxygenase family.</text>
</comment>
<evidence type="ECO:0000313" key="10">
    <source>
        <dbReference type="Proteomes" id="UP000429607"/>
    </source>
</evidence>
<protein>
    <recommendedName>
        <fullName evidence="6">TauD/TfdA-like domain-containing protein</fullName>
    </recommendedName>
</protein>
<evidence type="ECO:0000256" key="2">
    <source>
        <dbReference type="ARBA" id="ARBA00022723"/>
    </source>
</evidence>
<organism evidence="9 11">
    <name type="scientific">Phytophthora rubi</name>
    <dbReference type="NCBI Taxonomy" id="129364"/>
    <lineage>
        <taxon>Eukaryota</taxon>
        <taxon>Sar</taxon>
        <taxon>Stramenopiles</taxon>
        <taxon>Oomycota</taxon>
        <taxon>Peronosporomycetes</taxon>
        <taxon>Peronosporales</taxon>
        <taxon>Peronosporaceae</taxon>
        <taxon>Phytophthora</taxon>
    </lineage>
</organism>
<dbReference type="GO" id="GO:0046872">
    <property type="term" value="F:metal ion binding"/>
    <property type="evidence" value="ECO:0007669"/>
    <property type="project" value="UniProtKB-KW"/>
</dbReference>
<comment type="caution">
    <text evidence="9">The sequence shown here is derived from an EMBL/GenBank/DDBJ whole genome shotgun (WGS) entry which is preliminary data.</text>
</comment>
<dbReference type="PANTHER" id="PTHR30468">
    <property type="entry name" value="ALPHA-KETOGLUTARATE-DEPENDENT SULFONATE DIOXYGENASE"/>
    <property type="match status" value="1"/>
</dbReference>
<evidence type="ECO:0000256" key="1">
    <source>
        <dbReference type="ARBA" id="ARBA00005896"/>
    </source>
</evidence>
<dbReference type="OrthoDB" id="10257314at2759"/>
<keyword evidence="5" id="KW-0408">Iron</keyword>
<dbReference type="Pfam" id="PF02668">
    <property type="entry name" value="TauD"/>
    <property type="match status" value="1"/>
</dbReference>
<dbReference type="EMBL" id="QXFV01003693">
    <property type="protein sequence ID" value="KAE8974621.1"/>
    <property type="molecule type" value="Genomic_DNA"/>
</dbReference>
<dbReference type="InterPro" id="IPR042098">
    <property type="entry name" value="TauD-like_sf"/>
</dbReference>
<dbReference type="Proteomes" id="UP000435112">
    <property type="component" value="Unassembled WGS sequence"/>
</dbReference>
<evidence type="ECO:0000313" key="11">
    <source>
        <dbReference type="Proteomes" id="UP000434957"/>
    </source>
</evidence>
<keyword evidence="3" id="KW-0223">Dioxygenase</keyword>
<dbReference type="Proteomes" id="UP000434957">
    <property type="component" value="Unassembled WGS sequence"/>
</dbReference>
<evidence type="ECO:0000259" key="6">
    <source>
        <dbReference type="Pfam" id="PF02668"/>
    </source>
</evidence>
<dbReference type="Proteomes" id="UP000429607">
    <property type="component" value="Unassembled WGS sequence"/>
</dbReference>
<dbReference type="PANTHER" id="PTHR30468:SF1">
    <property type="entry name" value="ALPHA-KETOGLUTARATE-DEPENDENT SULFONATE DIOXYGENASE"/>
    <property type="match status" value="1"/>
</dbReference>
<sequence>MYVGELGGGARPVRAPGSHVRVPELPCADRALKADPTFKNLLQHATATRLAPRIGAELSGSQLHELSDAQRDELALLVAERGVDFFRDQEIDIDQQLQLGRYYDPLYVHQNLGHPKEYPEVQVVENSVEGSERVLQRQAFDPDNVWHSDVSNERQPPPYTSFKVLMNPPVGGDTL</sequence>
<proteinExistence type="inferred from homology"/>